<dbReference type="SUPFAM" id="SSF53474">
    <property type="entry name" value="alpha/beta-Hydrolases"/>
    <property type="match status" value="1"/>
</dbReference>
<dbReference type="PANTHER" id="PTHR43798:SF33">
    <property type="entry name" value="HYDROLASE, PUTATIVE (AFU_ORTHOLOGUE AFUA_2G14860)-RELATED"/>
    <property type="match status" value="1"/>
</dbReference>
<gene>
    <name evidence="2" type="ORF">ET996_07615</name>
</gene>
<comment type="caution">
    <text evidence="2">The sequence shown here is derived from an EMBL/GenBank/DDBJ whole genome shotgun (WGS) entry which is preliminary data.</text>
</comment>
<name>A0A4Q9KKT9_PROTD</name>
<feature type="domain" description="AB hydrolase-1" evidence="1">
    <location>
        <begin position="94"/>
        <end position="320"/>
    </location>
</feature>
<dbReference type="RefSeq" id="WP_131171954.1">
    <property type="nucleotide sequence ID" value="NZ_FXTL01000006.1"/>
</dbReference>
<keyword evidence="3" id="KW-1185">Reference proteome</keyword>
<dbReference type="InterPro" id="IPR050266">
    <property type="entry name" value="AB_hydrolase_sf"/>
</dbReference>
<dbReference type="EMBL" id="SDMR01000007">
    <property type="protein sequence ID" value="TBT95116.1"/>
    <property type="molecule type" value="Genomic_DNA"/>
</dbReference>
<dbReference type="InterPro" id="IPR000073">
    <property type="entry name" value="AB_hydrolase_1"/>
</dbReference>
<dbReference type="OrthoDB" id="8871309at2"/>
<proteinExistence type="predicted"/>
<dbReference type="InterPro" id="IPR029058">
    <property type="entry name" value="AB_hydrolase_fold"/>
</dbReference>
<protein>
    <submittedName>
        <fullName evidence="2">Alpha/beta fold hydrolase</fullName>
    </submittedName>
</protein>
<dbReference type="Pfam" id="PF12697">
    <property type="entry name" value="Abhydrolase_6"/>
    <property type="match status" value="1"/>
</dbReference>
<sequence>MRSPKRSSKRRWSPRRAALIVVIALAAAQVLSWFPDHPQVGHFRTAADRAAYEAAYSQALTRMPRPTLTIDVQTSFGVVRVYQWNNPDAPAIPVVLLPGRGSGVPMWSENLPSLLSRRTVYAMDALGDAGLSAQTVPLTSAADQALWIDDALAGLGITRAHIVGHSFGAASAASLAVHRPSRVASLTLLEPAFVLNWPPISTLAWSVPATLPFLPQSWRDAAVAKVAGEDPGALDPNDPIARMITLGSTGYSAQLPTPNPLSESQLRGLAMPVYVAIAEASTITNGADSVDKANLIPAVETTIWPNTTHSLPMQAPELLAVELADFWARHDS</sequence>
<keyword evidence="2" id="KW-0378">Hydrolase</keyword>
<dbReference type="GO" id="GO:0016787">
    <property type="term" value="F:hydrolase activity"/>
    <property type="evidence" value="ECO:0007669"/>
    <property type="project" value="UniProtKB-KW"/>
</dbReference>
<dbReference type="AlphaFoldDB" id="A0A4Q9KKT9"/>
<dbReference type="GO" id="GO:0016020">
    <property type="term" value="C:membrane"/>
    <property type="evidence" value="ECO:0007669"/>
    <property type="project" value="TreeGrafter"/>
</dbReference>
<reference evidence="2 3" key="1">
    <citation type="submission" date="2019-01" db="EMBL/GenBank/DDBJ databases">
        <title>Lactibacter flavus gen. nov., sp. nov., a novel bacterium of the family Propionibacteriaceae isolated from raw milk and dairy products.</title>
        <authorList>
            <person name="Huptas C."/>
            <person name="Wenning M."/>
            <person name="Breitenwieser F."/>
            <person name="Doll E."/>
            <person name="Von Neubeck M."/>
            <person name="Busse H.-J."/>
            <person name="Scherer S."/>
        </authorList>
    </citation>
    <scope>NUCLEOTIDE SEQUENCE [LARGE SCALE GENOMIC DNA]</scope>
    <source>
        <strain evidence="2 3">DSM 22130</strain>
    </source>
</reference>
<evidence type="ECO:0000259" key="1">
    <source>
        <dbReference type="Pfam" id="PF12697"/>
    </source>
</evidence>
<dbReference type="Proteomes" id="UP000291933">
    <property type="component" value="Unassembled WGS sequence"/>
</dbReference>
<dbReference type="PANTHER" id="PTHR43798">
    <property type="entry name" value="MONOACYLGLYCEROL LIPASE"/>
    <property type="match status" value="1"/>
</dbReference>
<evidence type="ECO:0000313" key="3">
    <source>
        <dbReference type="Proteomes" id="UP000291933"/>
    </source>
</evidence>
<evidence type="ECO:0000313" key="2">
    <source>
        <dbReference type="EMBL" id="TBT95116.1"/>
    </source>
</evidence>
<accession>A0A4Q9KKT9</accession>
<organism evidence="2 3">
    <name type="scientific">Propioniciclava tarda</name>
    <dbReference type="NCBI Taxonomy" id="433330"/>
    <lineage>
        <taxon>Bacteria</taxon>
        <taxon>Bacillati</taxon>
        <taxon>Actinomycetota</taxon>
        <taxon>Actinomycetes</taxon>
        <taxon>Propionibacteriales</taxon>
        <taxon>Propionibacteriaceae</taxon>
        <taxon>Propioniciclava</taxon>
    </lineage>
</organism>
<dbReference type="Gene3D" id="3.40.50.1820">
    <property type="entry name" value="alpha/beta hydrolase"/>
    <property type="match status" value="1"/>
</dbReference>